<dbReference type="EMBL" id="CP061800">
    <property type="protein sequence ID" value="QTA85684.1"/>
    <property type="molecule type" value="Genomic_DNA"/>
</dbReference>
<sequence>MGLQTPSCKTLSGISGIRNISDGVANPVRHLRKRFGWGCKPRPAFEETFRTGLQTPSGI</sequence>
<reference evidence="1" key="1">
    <citation type="journal article" date="2021" name="Microb. Physiol.">
        <title>Proteogenomic Insights into the Physiology of Marine, Sulfate-Reducing, Filamentous Desulfonema limicola and Desulfonema magnum.</title>
        <authorList>
            <person name="Schnaars V."/>
            <person name="Wohlbrand L."/>
            <person name="Scheve S."/>
            <person name="Hinrichs C."/>
            <person name="Reinhardt R."/>
            <person name="Rabus R."/>
        </authorList>
    </citation>
    <scope>NUCLEOTIDE SEQUENCE</scope>
    <source>
        <strain evidence="1">4be13</strain>
    </source>
</reference>
<keyword evidence="2" id="KW-1185">Reference proteome</keyword>
<organism evidence="1 2">
    <name type="scientific">Desulfonema magnum</name>
    <dbReference type="NCBI Taxonomy" id="45655"/>
    <lineage>
        <taxon>Bacteria</taxon>
        <taxon>Pseudomonadati</taxon>
        <taxon>Thermodesulfobacteriota</taxon>
        <taxon>Desulfobacteria</taxon>
        <taxon>Desulfobacterales</taxon>
        <taxon>Desulfococcaceae</taxon>
        <taxon>Desulfonema</taxon>
    </lineage>
</organism>
<evidence type="ECO:0000313" key="1">
    <source>
        <dbReference type="EMBL" id="QTA85684.1"/>
    </source>
</evidence>
<dbReference type="KEGG" id="dmm:dnm_016980"/>
<protein>
    <submittedName>
        <fullName evidence="1">Uncharacterized protein</fullName>
    </submittedName>
</protein>
<gene>
    <name evidence="1" type="ORF">dnm_016980</name>
</gene>
<accession>A0A975BH80</accession>
<name>A0A975BH80_9BACT</name>
<proteinExistence type="predicted"/>
<dbReference type="Proteomes" id="UP000663722">
    <property type="component" value="Chromosome"/>
</dbReference>
<dbReference type="AlphaFoldDB" id="A0A975BH80"/>
<evidence type="ECO:0000313" key="2">
    <source>
        <dbReference type="Proteomes" id="UP000663722"/>
    </source>
</evidence>